<dbReference type="Pfam" id="PF13344">
    <property type="entry name" value="Hydrolase_6"/>
    <property type="match status" value="1"/>
</dbReference>
<reference evidence="1 2" key="1">
    <citation type="submission" date="2019-05" db="EMBL/GenBank/DDBJ databases">
        <title>A comparative analysis of the Nautiliaceae.</title>
        <authorList>
            <person name="Grosche A."/>
            <person name="Smedile F."/>
            <person name="Vetriani C."/>
        </authorList>
    </citation>
    <scope>NUCLEOTIDE SEQUENCE [LARGE SCALE GENOMIC DNA]</scope>
    <source>
        <strain evidence="1 2">TB-2</strain>
    </source>
</reference>
<evidence type="ECO:0000313" key="2">
    <source>
        <dbReference type="Proteomes" id="UP000306825"/>
    </source>
</evidence>
<dbReference type="PANTHER" id="PTHR19288:SF46">
    <property type="entry name" value="HALOACID DEHALOGENASE-LIKE HYDROLASE DOMAIN-CONTAINING PROTEIN 2"/>
    <property type="match status" value="1"/>
</dbReference>
<dbReference type="RefSeq" id="WP_138323248.1">
    <property type="nucleotide sequence ID" value="NZ_CP040463.1"/>
</dbReference>
<dbReference type="SUPFAM" id="SSF56784">
    <property type="entry name" value="HAD-like"/>
    <property type="match status" value="1"/>
</dbReference>
<name>A0ABX5V8B7_9BACT</name>
<gene>
    <name evidence="1" type="ORF">FE773_04535</name>
</gene>
<keyword evidence="1" id="KW-0378">Hydrolase</keyword>
<dbReference type="InterPro" id="IPR006357">
    <property type="entry name" value="HAD-SF_hydro_IIA"/>
</dbReference>
<dbReference type="NCBIfam" id="TIGR01460">
    <property type="entry name" value="HAD-SF-IIA"/>
    <property type="match status" value="1"/>
</dbReference>
<dbReference type="InterPro" id="IPR036412">
    <property type="entry name" value="HAD-like_sf"/>
</dbReference>
<accession>A0ABX5V8B7</accession>
<dbReference type="EMBL" id="CP040463">
    <property type="protein sequence ID" value="QCT94471.1"/>
    <property type="molecule type" value="Genomic_DNA"/>
</dbReference>
<dbReference type="GO" id="GO:0016787">
    <property type="term" value="F:hydrolase activity"/>
    <property type="evidence" value="ECO:0007669"/>
    <property type="project" value="UniProtKB-KW"/>
</dbReference>
<evidence type="ECO:0000313" key="1">
    <source>
        <dbReference type="EMBL" id="QCT94471.1"/>
    </source>
</evidence>
<dbReference type="InterPro" id="IPR023214">
    <property type="entry name" value="HAD_sf"/>
</dbReference>
<keyword evidence="2" id="KW-1185">Reference proteome</keyword>
<organism evidence="1 2">
    <name type="scientific">Caminibacter mediatlanticus TB-2</name>
    <dbReference type="NCBI Taxonomy" id="391592"/>
    <lineage>
        <taxon>Bacteria</taxon>
        <taxon>Pseudomonadati</taxon>
        <taxon>Campylobacterota</taxon>
        <taxon>Epsilonproteobacteria</taxon>
        <taxon>Nautiliales</taxon>
        <taxon>Nautiliaceae</taxon>
        <taxon>Caminibacter</taxon>
    </lineage>
</organism>
<dbReference type="Proteomes" id="UP000306825">
    <property type="component" value="Chromosome"/>
</dbReference>
<dbReference type="PANTHER" id="PTHR19288">
    <property type="entry name" value="4-NITROPHENYLPHOSPHATASE-RELATED"/>
    <property type="match status" value="1"/>
</dbReference>
<dbReference type="Gene3D" id="3.40.50.1000">
    <property type="entry name" value="HAD superfamily/HAD-like"/>
    <property type="match status" value="2"/>
</dbReference>
<dbReference type="Pfam" id="PF13242">
    <property type="entry name" value="Hydrolase_like"/>
    <property type="match status" value="1"/>
</dbReference>
<proteinExistence type="predicted"/>
<sequence length="247" mass="28440">MQGFFVDIQGTLIDDKNKKPLPGAVEFLEYLNEKEIPFILLTNNTKYPSHEFKSYLKSLGFKFKNYLDPLMVLDELIDGKIAPFGNENFLKIMQKYEIDYKKPKKIIVGLKIYSSDELANIIELILNESEYIGMHKTSLYHKNNKRYPGLGAVLEMLKFATGKEYDVVGKPSLRFFNKAREILGLDFDKISIISDDLYGDILPAKNLGMRGILVLSGKIKSENEVTKKPDEIYKNIGEFLKYLKMEK</sequence>
<protein>
    <submittedName>
        <fullName evidence="1">HAD-IIA family hydrolase</fullName>
    </submittedName>
</protein>